<name>A0A1A8D0V7_NOTKA</name>
<protein>
    <submittedName>
        <fullName evidence="1">Uncharacterized protein</fullName>
    </submittedName>
</protein>
<feature type="non-terminal residue" evidence="1">
    <location>
        <position position="31"/>
    </location>
</feature>
<gene>
    <name evidence="1" type="primary">Nfu_g_1_010677</name>
</gene>
<accession>A0A1A8D0V7</accession>
<dbReference type="AlphaFoldDB" id="A0A1A8D0V7"/>
<sequence>QAIYHLPFQSSASAILPLVSKRYFYPERCYI</sequence>
<proteinExistence type="predicted"/>
<feature type="non-terminal residue" evidence="1">
    <location>
        <position position="1"/>
    </location>
</feature>
<organism evidence="1">
    <name type="scientific">Nothobranchius kadleci</name>
    <name type="common">African annual killifish</name>
    <dbReference type="NCBI Taxonomy" id="1051664"/>
    <lineage>
        <taxon>Eukaryota</taxon>
        <taxon>Metazoa</taxon>
        <taxon>Chordata</taxon>
        <taxon>Craniata</taxon>
        <taxon>Vertebrata</taxon>
        <taxon>Euteleostomi</taxon>
        <taxon>Actinopterygii</taxon>
        <taxon>Neopterygii</taxon>
        <taxon>Teleostei</taxon>
        <taxon>Neoteleostei</taxon>
        <taxon>Acanthomorphata</taxon>
        <taxon>Ovalentaria</taxon>
        <taxon>Atherinomorphae</taxon>
        <taxon>Cyprinodontiformes</taxon>
        <taxon>Nothobranchiidae</taxon>
        <taxon>Nothobranchius</taxon>
    </lineage>
</organism>
<reference evidence="1" key="2">
    <citation type="submission" date="2016-06" db="EMBL/GenBank/DDBJ databases">
        <title>The genome of a short-lived fish provides insights into sex chromosome evolution and the genetic control of aging.</title>
        <authorList>
            <person name="Reichwald K."/>
            <person name="Felder M."/>
            <person name="Petzold A."/>
            <person name="Koch P."/>
            <person name="Groth M."/>
            <person name="Platzer M."/>
        </authorList>
    </citation>
    <scope>NUCLEOTIDE SEQUENCE</scope>
    <source>
        <tissue evidence="1">Brain</tissue>
    </source>
</reference>
<dbReference type="EMBL" id="HADZ01021698">
    <property type="protein sequence ID" value="SBP85639.1"/>
    <property type="molecule type" value="Transcribed_RNA"/>
</dbReference>
<evidence type="ECO:0000313" key="1">
    <source>
        <dbReference type="EMBL" id="SBP85639.1"/>
    </source>
</evidence>
<reference evidence="1" key="1">
    <citation type="submission" date="2016-05" db="EMBL/GenBank/DDBJ databases">
        <authorList>
            <person name="Lavstsen T."/>
            <person name="Jespersen J.S."/>
        </authorList>
    </citation>
    <scope>NUCLEOTIDE SEQUENCE</scope>
    <source>
        <tissue evidence="1">Brain</tissue>
    </source>
</reference>